<keyword evidence="1" id="KW-0472">Membrane</keyword>
<organism evidence="2 3">
    <name type="scientific">Pseudomonas fluorescens</name>
    <dbReference type="NCBI Taxonomy" id="294"/>
    <lineage>
        <taxon>Bacteria</taxon>
        <taxon>Pseudomonadati</taxon>
        <taxon>Pseudomonadota</taxon>
        <taxon>Gammaproteobacteria</taxon>
        <taxon>Pseudomonadales</taxon>
        <taxon>Pseudomonadaceae</taxon>
        <taxon>Pseudomonas</taxon>
    </lineage>
</organism>
<comment type="caution">
    <text evidence="2">The sequence shown here is derived from an EMBL/GenBank/DDBJ whole genome shotgun (WGS) entry which is preliminary data.</text>
</comment>
<evidence type="ECO:0000256" key="1">
    <source>
        <dbReference type="SAM" id="Phobius"/>
    </source>
</evidence>
<dbReference type="EMBL" id="LUKJ01000002">
    <property type="protein sequence ID" value="KZN20463.1"/>
    <property type="molecule type" value="Genomic_DNA"/>
</dbReference>
<sequence>MNEVQSVAEWAPIGCLMLGLVVIFGVCSICDFIEFGMKRVAEKQGFSNPQLNELMEGFRVLGMRASTYSLVKGIVFAVMLGFTIYAGKPAMSSLIASWFD</sequence>
<dbReference type="Proteomes" id="UP000076489">
    <property type="component" value="Unassembled WGS sequence"/>
</dbReference>
<reference evidence="3" key="1">
    <citation type="submission" date="2016-03" db="EMBL/GenBank/DDBJ databases">
        <authorList>
            <person name="Ray J."/>
            <person name="Price M."/>
            <person name="Deutschbauer A."/>
        </authorList>
    </citation>
    <scope>NUCLEOTIDE SEQUENCE [LARGE SCALE GENOMIC DNA]</scope>
    <source>
        <strain evidence="3">FW300-N1B4</strain>
    </source>
</reference>
<dbReference type="AlphaFoldDB" id="A0A166QL92"/>
<keyword evidence="1" id="KW-1133">Transmembrane helix</keyword>
<accession>A0A166QL92</accession>
<name>A0A166QL92_PSEFL</name>
<feature type="transmembrane region" description="Helical" evidence="1">
    <location>
        <begin position="12"/>
        <end position="33"/>
    </location>
</feature>
<proteinExistence type="predicted"/>
<feature type="transmembrane region" description="Helical" evidence="1">
    <location>
        <begin position="69"/>
        <end position="87"/>
    </location>
</feature>
<evidence type="ECO:0000313" key="3">
    <source>
        <dbReference type="Proteomes" id="UP000076489"/>
    </source>
</evidence>
<dbReference type="RefSeq" id="WP_063340507.1">
    <property type="nucleotide sequence ID" value="NZ_LUKJ01000002.1"/>
</dbReference>
<evidence type="ECO:0000313" key="2">
    <source>
        <dbReference type="EMBL" id="KZN20463.1"/>
    </source>
</evidence>
<protein>
    <submittedName>
        <fullName evidence="2">Uncharacterized protein</fullName>
    </submittedName>
</protein>
<keyword evidence="1" id="KW-0812">Transmembrane</keyword>
<gene>
    <name evidence="2" type="ORF">A1D17_02670</name>
</gene>
<reference evidence="2 3" key="2">
    <citation type="journal article" date="2018" name="Nature">
        <title>Mutant phenotypes for thousands of bacterial genes of unknown function.</title>
        <authorList>
            <person name="Price M.N."/>
            <person name="Wetmore K.M."/>
            <person name="Waters R.J."/>
            <person name="Callaghan M."/>
            <person name="Ray J."/>
            <person name="Liu H."/>
            <person name="Kuehl J.V."/>
            <person name="Melnyk R.A."/>
            <person name="Lamson J.S."/>
            <person name="Suh Y."/>
            <person name="Carlson H.K."/>
            <person name="Esquivel Z."/>
            <person name="Sadeeshkumar H."/>
            <person name="Chakraborty R."/>
            <person name="Zane G.M."/>
            <person name="Rubin B.E."/>
            <person name="Wall J.D."/>
            <person name="Visel A."/>
            <person name="Bristow J."/>
            <person name="Blow M.J."/>
            <person name="Arkin A.P."/>
            <person name="Deutschbauer A.M."/>
        </authorList>
    </citation>
    <scope>NUCLEOTIDE SEQUENCE [LARGE SCALE GENOMIC DNA]</scope>
    <source>
        <strain evidence="2 3">FW300-N1B4</strain>
    </source>
</reference>